<evidence type="ECO:0000313" key="2">
    <source>
        <dbReference type="WBParaSite" id="PS1159_v2.g8481.t1"/>
    </source>
</evidence>
<reference evidence="2" key="1">
    <citation type="submission" date="2022-11" db="UniProtKB">
        <authorList>
            <consortium name="WormBaseParasite"/>
        </authorList>
    </citation>
    <scope>IDENTIFICATION</scope>
</reference>
<accession>A0AC35GTD1</accession>
<protein>
    <submittedName>
        <fullName evidence="2">T-complex protein 1 subunit delta</fullName>
    </submittedName>
</protein>
<name>A0AC35GTD1_9BILA</name>
<dbReference type="WBParaSite" id="PS1159_v2.g8481.t1">
    <property type="protein sequence ID" value="PS1159_v2.g8481.t1"/>
    <property type="gene ID" value="PS1159_v2.g8481"/>
</dbReference>
<organism evidence="1 2">
    <name type="scientific">Panagrolaimus sp. PS1159</name>
    <dbReference type="NCBI Taxonomy" id="55785"/>
    <lineage>
        <taxon>Eukaryota</taxon>
        <taxon>Metazoa</taxon>
        <taxon>Ecdysozoa</taxon>
        <taxon>Nematoda</taxon>
        <taxon>Chromadorea</taxon>
        <taxon>Rhabditida</taxon>
        <taxon>Tylenchina</taxon>
        <taxon>Panagrolaimomorpha</taxon>
        <taxon>Panagrolaimoidea</taxon>
        <taxon>Panagrolaimidae</taxon>
        <taxon>Panagrolaimus</taxon>
    </lineage>
</organism>
<sequence length="293" mass="31772">MNIAEEFLLPALEVKSIEDEKRDSVRIANICAAKSVADAVRTSLGPRGMDKMIQAADGEVTITNHGATILKQMSVIHPTARMLVELSKAQDIEAGDGTTSVVVMAGALLDAAEKALDIGIHPTTISDSFQRAAAHAMQVLEEMSTPVDLENEEELIELASTSLNPKVVSQNSNGLLKLALKAVKQIIDPESPDNVNLNMIKLVKKLGETVEESELIDGALIEQKSMGHGGPSRIEKAKIGLIEFQFSPTKSDIENQVVINDRRELNRAEKKYVIDLCKQIQNAGCNVLLIQKS</sequence>
<dbReference type="Proteomes" id="UP000887580">
    <property type="component" value="Unplaced"/>
</dbReference>
<evidence type="ECO:0000313" key="1">
    <source>
        <dbReference type="Proteomes" id="UP000887580"/>
    </source>
</evidence>
<proteinExistence type="predicted"/>